<dbReference type="Proteomes" id="UP001217089">
    <property type="component" value="Unassembled WGS sequence"/>
</dbReference>
<dbReference type="Pfam" id="PF08433">
    <property type="entry name" value="KTI12"/>
    <property type="match status" value="1"/>
</dbReference>
<comment type="similarity">
    <text evidence="3">Belongs to the KTI12 family.</text>
</comment>
<reference evidence="5 6" key="1">
    <citation type="submission" date="2022-12" db="EMBL/GenBank/DDBJ databases">
        <title>Chromosome-level genome of Tegillarca granosa.</title>
        <authorList>
            <person name="Kim J."/>
        </authorList>
    </citation>
    <scope>NUCLEOTIDE SEQUENCE [LARGE SCALE GENOMIC DNA]</scope>
    <source>
        <strain evidence="5">Teg-2019</strain>
        <tissue evidence="5">Adductor muscle</tissue>
    </source>
</reference>
<keyword evidence="1" id="KW-0547">Nucleotide-binding</keyword>
<dbReference type="PANTHER" id="PTHR12435">
    <property type="match status" value="1"/>
</dbReference>
<sequence length="150" mass="17346">MPFILMCGFPSSGKTKRTEELKVYFESKLSKTVHIISDDSLKINKNEVYADSKKEKDVRGNLKSSVQRILNKDDVVILDSLNYIKGFRYELYCVTKACQTPHCVTVLSCNFRFFVILARTKHQNTTEIVQNLTSIHKKYNYGCSEDKCSW</sequence>
<evidence type="ECO:0000256" key="4">
    <source>
        <dbReference type="ARBA" id="ARBA00026170"/>
    </source>
</evidence>
<dbReference type="InterPro" id="IPR013641">
    <property type="entry name" value="KTI12/PSTK"/>
</dbReference>
<dbReference type="Gene3D" id="3.40.50.300">
    <property type="entry name" value="P-loop containing nucleotide triphosphate hydrolases"/>
    <property type="match status" value="1"/>
</dbReference>
<keyword evidence="6" id="KW-1185">Reference proteome</keyword>
<evidence type="ECO:0000256" key="3">
    <source>
        <dbReference type="ARBA" id="ARBA00025768"/>
    </source>
</evidence>
<comment type="caution">
    <text evidence="5">The sequence shown here is derived from an EMBL/GenBank/DDBJ whole genome shotgun (WGS) entry which is preliminary data.</text>
</comment>
<name>A0ABQ9F7A9_TEGGR</name>
<dbReference type="InterPro" id="IPR027417">
    <property type="entry name" value="P-loop_NTPase"/>
</dbReference>
<protein>
    <recommendedName>
        <fullName evidence="4">Protein KTI12 homolog</fullName>
    </recommendedName>
</protein>
<evidence type="ECO:0000313" key="6">
    <source>
        <dbReference type="Proteomes" id="UP001217089"/>
    </source>
</evidence>
<evidence type="ECO:0000256" key="2">
    <source>
        <dbReference type="ARBA" id="ARBA00022840"/>
    </source>
</evidence>
<keyword evidence="2" id="KW-0067">ATP-binding</keyword>
<proteinExistence type="inferred from homology"/>
<gene>
    <name evidence="5" type="ORF">KUTeg_010858</name>
</gene>
<evidence type="ECO:0000256" key="1">
    <source>
        <dbReference type="ARBA" id="ARBA00022741"/>
    </source>
</evidence>
<dbReference type="SUPFAM" id="SSF52540">
    <property type="entry name" value="P-loop containing nucleoside triphosphate hydrolases"/>
    <property type="match status" value="1"/>
</dbReference>
<dbReference type="EMBL" id="JARBDR010000496">
    <property type="protein sequence ID" value="KAJ8311503.1"/>
    <property type="molecule type" value="Genomic_DNA"/>
</dbReference>
<accession>A0ABQ9F7A9</accession>
<evidence type="ECO:0000313" key="5">
    <source>
        <dbReference type="EMBL" id="KAJ8311503.1"/>
    </source>
</evidence>
<organism evidence="5 6">
    <name type="scientific">Tegillarca granosa</name>
    <name type="common">Malaysian cockle</name>
    <name type="synonym">Anadara granosa</name>
    <dbReference type="NCBI Taxonomy" id="220873"/>
    <lineage>
        <taxon>Eukaryota</taxon>
        <taxon>Metazoa</taxon>
        <taxon>Spiralia</taxon>
        <taxon>Lophotrochozoa</taxon>
        <taxon>Mollusca</taxon>
        <taxon>Bivalvia</taxon>
        <taxon>Autobranchia</taxon>
        <taxon>Pteriomorphia</taxon>
        <taxon>Arcoida</taxon>
        <taxon>Arcoidea</taxon>
        <taxon>Arcidae</taxon>
        <taxon>Tegillarca</taxon>
    </lineage>
</organism>